<dbReference type="Proteomes" id="UP000008068">
    <property type="component" value="Unassembled WGS sequence"/>
</dbReference>
<dbReference type="AlphaFoldDB" id="G0NGD6"/>
<protein>
    <submittedName>
        <fullName evidence="2">Uncharacterized protein</fullName>
    </submittedName>
</protein>
<sequence length="97" mass="11426">MLRLSMIITIVTVALTLFRQQDFRSNVMKYMDEYSGKSSVSGMKADASRSNQFPKYFYFVTSTFFYMFLSRLAIRLLCHTYPEIDVDIEDEVVCQEF</sequence>
<dbReference type="HOGENOM" id="CLU_2348542_0_0_1"/>
<reference evidence="3" key="1">
    <citation type="submission" date="2011-07" db="EMBL/GenBank/DDBJ databases">
        <authorList>
            <consortium name="Caenorhabditis brenneri Sequencing and Analysis Consortium"/>
            <person name="Wilson R.K."/>
        </authorList>
    </citation>
    <scope>NUCLEOTIDE SEQUENCE [LARGE SCALE GENOMIC DNA]</scope>
    <source>
        <strain evidence="3">PB2801</strain>
    </source>
</reference>
<feature type="signal peptide" evidence="1">
    <location>
        <begin position="1"/>
        <end position="16"/>
    </location>
</feature>
<keyword evidence="3" id="KW-1185">Reference proteome</keyword>
<evidence type="ECO:0000256" key="1">
    <source>
        <dbReference type="SAM" id="SignalP"/>
    </source>
</evidence>
<proteinExistence type="predicted"/>
<keyword evidence="1" id="KW-0732">Signal</keyword>
<gene>
    <name evidence="2" type="ORF">CAEBREN_24274</name>
</gene>
<dbReference type="EMBL" id="GL379879">
    <property type="protein sequence ID" value="EGT59946.1"/>
    <property type="molecule type" value="Genomic_DNA"/>
</dbReference>
<accession>G0NGD6</accession>
<evidence type="ECO:0000313" key="2">
    <source>
        <dbReference type="EMBL" id="EGT59946.1"/>
    </source>
</evidence>
<name>G0NGD6_CAEBE</name>
<organism evidence="3">
    <name type="scientific">Caenorhabditis brenneri</name>
    <name type="common">Nematode worm</name>
    <dbReference type="NCBI Taxonomy" id="135651"/>
    <lineage>
        <taxon>Eukaryota</taxon>
        <taxon>Metazoa</taxon>
        <taxon>Ecdysozoa</taxon>
        <taxon>Nematoda</taxon>
        <taxon>Chromadorea</taxon>
        <taxon>Rhabditida</taxon>
        <taxon>Rhabditina</taxon>
        <taxon>Rhabditomorpha</taxon>
        <taxon>Rhabditoidea</taxon>
        <taxon>Rhabditidae</taxon>
        <taxon>Peloderinae</taxon>
        <taxon>Caenorhabditis</taxon>
    </lineage>
</organism>
<evidence type="ECO:0000313" key="3">
    <source>
        <dbReference type="Proteomes" id="UP000008068"/>
    </source>
</evidence>
<dbReference type="InParanoid" id="G0NGD6"/>
<feature type="chain" id="PRO_5003405735" evidence="1">
    <location>
        <begin position="17"/>
        <end position="97"/>
    </location>
</feature>